<organism evidence="8 9">
    <name type="scientific">Halalkaliarchaeum desulfuricum</name>
    <dbReference type="NCBI Taxonomy" id="2055893"/>
    <lineage>
        <taxon>Archaea</taxon>
        <taxon>Methanobacteriati</taxon>
        <taxon>Methanobacteriota</taxon>
        <taxon>Stenosarchaea group</taxon>
        <taxon>Halobacteria</taxon>
        <taxon>Halobacteriales</taxon>
        <taxon>Haloferacaceae</taxon>
        <taxon>Halalkaliarchaeum</taxon>
    </lineage>
</organism>
<dbReference type="Gene3D" id="3.30.300.110">
    <property type="entry name" value="Met-10+ protein-like domains"/>
    <property type="match status" value="1"/>
</dbReference>
<dbReference type="GO" id="GO:0052906">
    <property type="term" value="F:tRNA (guanine(37)-N1)-methyltransferase activity"/>
    <property type="evidence" value="ECO:0007669"/>
    <property type="project" value="UniProtKB-EC"/>
</dbReference>
<evidence type="ECO:0000259" key="7">
    <source>
        <dbReference type="PROSITE" id="PS51684"/>
    </source>
</evidence>
<sequence length="335" mass="37569">MAVSREQGEAVRQALAEAGVLDGSHRIVVDEDTIYLPITDKAGVPEEYADSVTTRELPEQEPQRTPADLLGYDPTYERLGDIVILDEDDLDRAREIANAVVDSDIPVRTVLNRASKIRGELRVRDWEVLVSPDDIGAPNPYSSPTETVHREYGYEFLLDVDEVYFSPRLATERHRVLENVDSGEHVFDMFAGVGPYAIPAADRGAVVVACDLNERAIDYLRENARRNGVSDRITAIHGDVREVADDWEGWAERIFMNLPHSAGEFLETAVALAGEECLLHYYDIQHEDDPFGPGLQAIREAAGEEYDVRVETEHVVRSYAPHELNVCLDVRLSER</sequence>
<evidence type="ECO:0000256" key="6">
    <source>
        <dbReference type="SAM" id="MobiDB-lite"/>
    </source>
</evidence>
<keyword evidence="2 8" id="KW-0489">Methyltransferase</keyword>
<keyword evidence="4" id="KW-0949">S-adenosyl-L-methionine</keyword>
<dbReference type="PANTHER" id="PTHR23245:SF36">
    <property type="entry name" value="TRNA (GUANINE(37)-N1)-METHYLTRANSFERASE"/>
    <property type="match status" value="1"/>
</dbReference>
<dbReference type="CDD" id="cd02440">
    <property type="entry name" value="AdoMet_MTases"/>
    <property type="match status" value="1"/>
</dbReference>
<dbReference type="PANTHER" id="PTHR23245">
    <property type="entry name" value="TRNA METHYLTRANSFERASE"/>
    <property type="match status" value="1"/>
</dbReference>
<dbReference type="AlphaFoldDB" id="A0A343TM44"/>
<dbReference type="EMBL" id="CP025066">
    <property type="protein sequence ID" value="AUX10166.1"/>
    <property type="molecule type" value="Genomic_DNA"/>
</dbReference>
<dbReference type="Pfam" id="PF25133">
    <property type="entry name" value="TYW2_N_2"/>
    <property type="match status" value="1"/>
</dbReference>
<proteinExistence type="predicted"/>
<gene>
    <name evidence="8" type="ORF">AArcSl_2546</name>
</gene>
<keyword evidence="9" id="KW-1185">Reference proteome</keyword>
<keyword evidence="1" id="KW-0963">Cytoplasm</keyword>
<dbReference type="KEGG" id="hdf:AArcSl_2546"/>
<feature type="domain" description="SAM-dependent methyltransferase TRM5/TYW2-type" evidence="7">
    <location>
        <begin position="76"/>
        <end position="334"/>
    </location>
</feature>
<evidence type="ECO:0000313" key="8">
    <source>
        <dbReference type="EMBL" id="AUX10166.1"/>
    </source>
</evidence>
<evidence type="ECO:0000256" key="3">
    <source>
        <dbReference type="ARBA" id="ARBA00022679"/>
    </source>
</evidence>
<evidence type="ECO:0000256" key="2">
    <source>
        <dbReference type="ARBA" id="ARBA00022603"/>
    </source>
</evidence>
<evidence type="ECO:0000256" key="1">
    <source>
        <dbReference type="ARBA" id="ARBA00022490"/>
    </source>
</evidence>
<dbReference type="InterPro" id="IPR056743">
    <property type="entry name" value="TRM5-TYW2-like_MTfase"/>
</dbReference>
<dbReference type="Proteomes" id="UP000263012">
    <property type="component" value="Chromosome"/>
</dbReference>
<keyword evidence="3 8" id="KW-0808">Transferase</keyword>
<dbReference type="SUPFAM" id="SSF53335">
    <property type="entry name" value="S-adenosyl-L-methionine-dependent methyltransferases"/>
    <property type="match status" value="1"/>
</dbReference>
<evidence type="ECO:0000256" key="4">
    <source>
        <dbReference type="ARBA" id="ARBA00022691"/>
    </source>
</evidence>
<dbReference type="Pfam" id="PF18093">
    <property type="entry name" value="Trm5_N"/>
    <property type="match status" value="1"/>
</dbReference>
<dbReference type="FunFam" id="3.40.50.150:FF:000131">
    <property type="entry name" value="tRNA wybutosine-synthesizing protein 2/3/4"/>
    <property type="match status" value="1"/>
</dbReference>
<protein>
    <submittedName>
        <fullName evidence="8">tRNA (Guanine37-N1)-methyltransferase</fullName>
        <ecNumber evidence="8">2.1.1.228</ecNumber>
    </submittedName>
</protein>
<evidence type="ECO:0000256" key="5">
    <source>
        <dbReference type="ARBA" id="ARBA00022694"/>
    </source>
</evidence>
<keyword evidence="5" id="KW-0819">tRNA processing</keyword>
<name>A0A343TM44_9EURY</name>
<dbReference type="Gene3D" id="3.40.50.150">
    <property type="entry name" value="Vaccinia Virus protein VP39"/>
    <property type="match status" value="1"/>
</dbReference>
<feature type="region of interest" description="Disordered" evidence="6">
    <location>
        <begin position="52"/>
        <end position="71"/>
    </location>
</feature>
<dbReference type="InterPro" id="IPR056744">
    <property type="entry name" value="TRM5/TYW2-like_N"/>
</dbReference>
<accession>A0A343TM44</accession>
<dbReference type="GO" id="GO:0002939">
    <property type="term" value="P:tRNA N1-guanine methylation"/>
    <property type="evidence" value="ECO:0007669"/>
    <property type="project" value="TreeGrafter"/>
</dbReference>
<dbReference type="InterPro" id="IPR029063">
    <property type="entry name" value="SAM-dependent_MTases_sf"/>
</dbReference>
<dbReference type="EC" id="2.1.1.228" evidence="8"/>
<dbReference type="InterPro" id="IPR030382">
    <property type="entry name" value="MeTrfase_TRM5/TYW2"/>
</dbReference>
<dbReference type="Pfam" id="PF02475">
    <property type="entry name" value="TRM5-TYW2_MTfase"/>
    <property type="match status" value="1"/>
</dbReference>
<dbReference type="Gene3D" id="3.30.70.2580">
    <property type="match status" value="1"/>
</dbReference>
<dbReference type="GO" id="GO:0005737">
    <property type="term" value="C:cytoplasm"/>
    <property type="evidence" value="ECO:0007669"/>
    <property type="project" value="TreeGrafter"/>
</dbReference>
<evidence type="ECO:0000313" key="9">
    <source>
        <dbReference type="Proteomes" id="UP000263012"/>
    </source>
</evidence>
<reference evidence="9" key="1">
    <citation type="submission" date="2017-11" db="EMBL/GenBank/DDBJ databases">
        <title>Phenotypic and genomic properties of facultatively anaerobic sulfur-reducing natronoarchaea from hypersaline soda lakes.</title>
        <authorList>
            <person name="Sorokin D.Y."/>
            <person name="Kublanov I.V."/>
            <person name="Roman P."/>
            <person name="Sinninghe Damste J.S."/>
            <person name="Golyshin P.N."/>
            <person name="Rojo D."/>
            <person name="Ciordia S."/>
            <person name="Mena M.D.C."/>
            <person name="Ferrer M."/>
            <person name="Messina E."/>
            <person name="Smedile F."/>
            <person name="La Spada G."/>
            <person name="La Cono V."/>
            <person name="Yakimov M.M."/>
        </authorList>
    </citation>
    <scope>NUCLEOTIDE SEQUENCE [LARGE SCALE GENOMIC DNA]</scope>
    <source>
        <strain evidence="9">AArc-Sl</strain>
    </source>
</reference>
<dbReference type="PROSITE" id="PS51684">
    <property type="entry name" value="SAM_MT_TRM5_TYW2"/>
    <property type="match status" value="1"/>
</dbReference>
<dbReference type="InterPro" id="IPR040601">
    <property type="entry name" value="Trm5a/b_N"/>
</dbReference>